<dbReference type="Proteomes" id="UP000253153">
    <property type="component" value="Unassembled WGS sequence"/>
</dbReference>
<organism evidence="3 4">
    <name type="scientific">Fusarium coffeatum</name>
    <dbReference type="NCBI Taxonomy" id="231269"/>
    <lineage>
        <taxon>Eukaryota</taxon>
        <taxon>Fungi</taxon>
        <taxon>Dikarya</taxon>
        <taxon>Ascomycota</taxon>
        <taxon>Pezizomycotina</taxon>
        <taxon>Sordariomycetes</taxon>
        <taxon>Hypocreomycetidae</taxon>
        <taxon>Hypocreales</taxon>
        <taxon>Nectriaceae</taxon>
        <taxon>Fusarium</taxon>
        <taxon>Fusarium incarnatum-equiseti species complex</taxon>
    </lineage>
</organism>
<dbReference type="SUPFAM" id="SSF81383">
    <property type="entry name" value="F-box domain"/>
    <property type="match status" value="1"/>
</dbReference>
<gene>
    <name evidence="3" type="ORF">FIESC28_01997</name>
</gene>
<reference evidence="3 4" key="1">
    <citation type="submission" date="2018-06" db="EMBL/GenBank/DDBJ databases">
        <title>Fusarium incarnatum-equiseti species complex species 28.</title>
        <authorList>
            <person name="Gardiner D.M."/>
        </authorList>
    </citation>
    <scope>NUCLEOTIDE SEQUENCE [LARGE SCALE GENOMIC DNA]</scope>
    <source>
        <strain evidence="3 4">FIESC_28</strain>
    </source>
</reference>
<dbReference type="EMBL" id="QKXC01000043">
    <property type="protein sequence ID" value="RBR25089.1"/>
    <property type="molecule type" value="Genomic_DNA"/>
</dbReference>
<accession>A0A366S723</accession>
<dbReference type="RefSeq" id="XP_031019680.1">
    <property type="nucleotide sequence ID" value="XM_031156147.1"/>
</dbReference>
<sequence>MDRLPPEIISNIVHHVEEGSLAPLSVLCRRWQPIVEARIYRELHISRVRPGAQTLRKSIRYPSYEKLASNLTPTRLSYIRHLHVEIYVYGSGFSVTSTDIIRQIFDLLTLVPHKQEPLLNLHFNLRGFFNDFFEPDSRSSGSFESPPSGLPELPMVRSCQLKNGWPGPGPGFPPRALFYMASKMPRLRTLDVITWDIESIHQRVELARSLTDLPTSIHGFFFRFLQSDNSDGLLVMENGEDILTRELRRFSQREGLKYFLFSGCVELSIFWPPDSATSEPRYWPTLEAFHILFRHPQHLASLHATESPDDTQDTSDSDTESLDDAQDANDSDTGSPDDTQDANISDRIEVHKGIMNASFRALAKCSACMPKAKVNYIYFGDTWCTYFTYCTMLPGDPCVIVNGESDFELDEETVDEWRKTAEVHNLDFRMLIGEVPE</sequence>
<comment type="caution">
    <text evidence="3">The sequence shown here is derived from an EMBL/GenBank/DDBJ whole genome shotgun (WGS) entry which is preliminary data.</text>
</comment>
<dbReference type="OrthoDB" id="5985073at2759"/>
<dbReference type="Pfam" id="PF12937">
    <property type="entry name" value="F-box-like"/>
    <property type="match status" value="1"/>
</dbReference>
<dbReference type="InterPro" id="IPR001810">
    <property type="entry name" value="F-box_dom"/>
</dbReference>
<dbReference type="GeneID" id="41991443"/>
<evidence type="ECO:0000256" key="1">
    <source>
        <dbReference type="SAM" id="MobiDB-lite"/>
    </source>
</evidence>
<dbReference type="PROSITE" id="PS50181">
    <property type="entry name" value="FBOX"/>
    <property type="match status" value="1"/>
</dbReference>
<dbReference type="AlphaFoldDB" id="A0A366S723"/>
<protein>
    <recommendedName>
        <fullName evidence="2">F-box domain-containing protein</fullName>
    </recommendedName>
</protein>
<feature type="domain" description="F-box" evidence="2">
    <location>
        <begin position="1"/>
        <end position="43"/>
    </location>
</feature>
<feature type="compositionally biased region" description="Polar residues" evidence="1">
    <location>
        <begin position="331"/>
        <end position="343"/>
    </location>
</feature>
<evidence type="ECO:0000313" key="4">
    <source>
        <dbReference type="Proteomes" id="UP000253153"/>
    </source>
</evidence>
<evidence type="ECO:0000259" key="2">
    <source>
        <dbReference type="PROSITE" id="PS50181"/>
    </source>
</evidence>
<feature type="region of interest" description="Disordered" evidence="1">
    <location>
        <begin position="304"/>
        <end position="343"/>
    </location>
</feature>
<evidence type="ECO:0000313" key="3">
    <source>
        <dbReference type="EMBL" id="RBR25089.1"/>
    </source>
</evidence>
<feature type="compositionally biased region" description="Acidic residues" evidence="1">
    <location>
        <begin position="307"/>
        <end position="330"/>
    </location>
</feature>
<name>A0A366S723_9HYPO</name>
<proteinExistence type="predicted"/>
<keyword evidence="4" id="KW-1185">Reference proteome</keyword>
<dbReference type="InterPro" id="IPR036047">
    <property type="entry name" value="F-box-like_dom_sf"/>
</dbReference>